<accession>A0A1R4EFA4</accession>
<dbReference type="AlphaFoldDB" id="A0A1R4EFA4"/>
<dbReference type="InterPro" id="IPR010064">
    <property type="entry name" value="HK97-gp10_tail"/>
</dbReference>
<dbReference type="OrthoDB" id="5736381at2"/>
<dbReference type="STRING" id="1945520.A1019T_01148"/>
<keyword evidence="2" id="KW-1185">Reference proteome</keyword>
<evidence type="ECO:0000313" key="2">
    <source>
        <dbReference type="Proteomes" id="UP000188169"/>
    </source>
</evidence>
<reference evidence="2" key="1">
    <citation type="submission" date="2017-02" db="EMBL/GenBank/DDBJ databases">
        <authorList>
            <person name="Mornico D."/>
        </authorList>
    </citation>
    <scope>NUCLEOTIDE SEQUENCE [LARGE SCALE GENOMIC DNA]</scope>
</reference>
<dbReference type="EMBL" id="FUGD01000075">
    <property type="protein sequence ID" value="SJM37177.1"/>
    <property type="molecule type" value="Genomic_DNA"/>
</dbReference>
<sequence>MASDWGSVDIKGLDELDAKLALLDNELAGKSLYSALNVALTPVVKEAKARASVAPEPHIMTTAGGRKVEVKPGLLESAIRKRRLPKSEHTGEFAQGAVMGVYVGKGTKQKEYPRYWHFIEHGTSKMRSAPFLRPAFDHNVDNMVNRFAKKLAQNIDKHLE</sequence>
<protein>
    <recommendedName>
        <fullName evidence="3">Phage protein, HK97 gp10 family</fullName>
    </recommendedName>
</protein>
<dbReference type="Proteomes" id="UP000188169">
    <property type="component" value="Unassembled WGS sequence"/>
</dbReference>
<evidence type="ECO:0000313" key="1">
    <source>
        <dbReference type="EMBL" id="SJM37177.1"/>
    </source>
</evidence>
<proteinExistence type="predicted"/>
<name>A0A1R4EFA4_9GAMM</name>
<evidence type="ECO:0008006" key="3">
    <source>
        <dbReference type="Google" id="ProtNLM"/>
    </source>
</evidence>
<dbReference type="NCBIfam" id="TIGR01725">
    <property type="entry name" value="phge_HK97_gp10"/>
    <property type="match status" value="1"/>
</dbReference>
<organism evidence="1 2">
    <name type="scientific">Psychrobacter pasteurii</name>
    <dbReference type="NCBI Taxonomy" id="1945520"/>
    <lineage>
        <taxon>Bacteria</taxon>
        <taxon>Pseudomonadati</taxon>
        <taxon>Pseudomonadota</taxon>
        <taxon>Gammaproteobacteria</taxon>
        <taxon>Moraxellales</taxon>
        <taxon>Moraxellaceae</taxon>
        <taxon>Psychrobacter</taxon>
    </lineage>
</organism>
<dbReference type="RefSeq" id="WP_077448577.1">
    <property type="nucleotide sequence ID" value="NZ_FUGD01000075.1"/>
</dbReference>
<gene>
    <name evidence="1" type="ORF">A1019T_01148</name>
</gene>